<protein>
    <submittedName>
        <fullName evidence="2">Uncharacterized protein</fullName>
    </submittedName>
</protein>
<sequence length="238" mass="27610">MLSKTNIETKLERVRDKRISETDILKEVETIFSETKAKRDAIKKTLVEDASGKTNSFDFDKLKSNRVYHITDIQKICVDYRLRFLDSRFFKGTIPEEAVSKIRQLENDHNTALGNFKIMAPSKLLKLENADDPLLFAPMGNDYFYLIHKWGNDLHPLRKLLMWPYKTLENLVVTVFLLSILLTAITPMHLFSAAPTMQEYVLLFLFMFKSVGGLVIYYGFAKGKNFNTAIWKSNYYNA</sequence>
<evidence type="ECO:0000313" key="3">
    <source>
        <dbReference type="Proteomes" id="UP000245962"/>
    </source>
</evidence>
<dbReference type="OrthoDB" id="1425482at2"/>
<gene>
    <name evidence="2" type="ORF">DDV96_09195</name>
</gene>
<accession>A0A2U0I123</accession>
<dbReference type="Proteomes" id="UP000245962">
    <property type="component" value="Unassembled WGS sequence"/>
</dbReference>
<proteinExistence type="predicted"/>
<feature type="transmembrane region" description="Helical" evidence="1">
    <location>
        <begin position="200"/>
        <end position="220"/>
    </location>
</feature>
<organism evidence="2 3">
    <name type="scientific">Marixanthomonas spongiae</name>
    <dbReference type="NCBI Taxonomy" id="2174845"/>
    <lineage>
        <taxon>Bacteria</taxon>
        <taxon>Pseudomonadati</taxon>
        <taxon>Bacteroidota</taxon>
        <taxon>Flavobacteriia</taxon>
        <taxon>Flavobacteriales</taxon>
        <taxon>Flavobacteriaceae</taxon>
        <taxon>Marixanthomonas</taxon>
    </lineage>
</organism>
<keyword evidence="1" id="KW-0472">Membrane</keyword>
<comment type="caution">
    <text evidence="2">The sequence shown here is derived from an EMBL/GenBank/DDBJ whole genome shotgun (WGS) entry which is preliminary data.</text>
</comment>
<keyword evidence="1" id="KW-0812">Transmembrane</keyword>
<dbReference type="AlphaFoldDB" id="A0A2U0I123"/>
<feature type="transmembrane region" description="Helical" evidence="1">
    <location>
        <begin position="168"/>
        <end position="188"/>
    </location>
</feature>
<reference evidence="2 3" key="1">
    <citation type="submission" date="2018-04" db="EMBL/GenBank/DDBJ databases">
        <title>Marixanthomonas spongiae HN-E44 sp. nov., isolated from a marine sponge.</title>
        <authorList>
            <person name="Luo L."/>
            <person name="Zhuang L."/>
        </authorList>
    </citation>
    <scope>NUCLEOTIDE SEQUENCE [LARGE SCALE GENOMIC DNA]</scope>
    <source>
        <strain evidence="2 3">HN-E44</strain>
    </source>
</reference>
<evidence type="ECO:0000256" key="1">
    <source>
        <dbReference type="SAM" id="Phobius"/>
    </source>
</evidence>
<keyword evidence="3" id="KW-1185">Reference proteome</keyword>
<name>A0A2U0I123_9FLAO</name>
<evidence type="ECO:0000313" key="2">
    <source>
        <dbReference type="EMBL" id="PVW14799.1"/>
    </source>
</evidence>
<dbReference type="EMBL" id="QEHR01000005">
    <property type="protein sequence ID" value="PVW14799.1"/>
    <property type="molecule type" value="Genomic_DNA"/>
</dbReference>
<keyword evidence="1" id="KW-1133">Transmembrane helix</keyword>